<dbReference type="Proteomes" id="UP000223445">
    <property type="component" value="Unassembled WGS sequence"/>
</dbReference>
<dbReference type="AlphaFoldDB" id="A0AB36VFF6"/>
<accession>A0AB36VFF6</accession>
<dbReference type="RefSeq" id="WP_097879823.1">
    <property type="nucleotide sequence ID" value="NZ_JBALLD010000003.1"/>
</dbReference>
<sequence length="116" mass="14446">MKNLLFILRNWHYYKIWKERVKNKSGDIYDFNRGSGYYLPERFWKDYRGQIWKTKMSTSKKTGVFKLVDYRFHSDPDDMVHEAWYEFLGYEEDKLIEDCTFEEFVQIYGMMFQKKK</sequence>
<reference evidence="1 2" key="1">
    <citation type="submission" date="2017-09" db="EMBL/GenBank/DDBJ databases">
        <title>Large-scale bioinformatics analysis of Bacillus genomes uncovers conserved roles of natural products in bacterial physiology.</title>
        <authorList>
            <consortium name="Agbiome Team Llc"/>
            <person name="Bleich R.M."/>
            <person name="Grubbs K.J."/>
            <person name="Santa Maria K.C."/>
            <person name="Allen S.E."/>
            <person name="Farag S."/>
            <person name="Shank E.A."/>
            <person name="Bowers A."/>
        </authorList>
    </citation>
    <scope>NUCLEOTIDE SEQUENCE [LARGE SCALE GENOMIC DNA]</scope>
    <source>
        <strain evidence="1 2">AFS030179</strain>
    </source>
</reference>
<gene>
    <name evidence="1" type="ORF">COE48_04980</name>
</gene>
<comment type="caution">
    <text evidence="1">The sequence shown here is derived from an EMBL/GenBank/DDBJ whole genome shotgun (WGS) entry which is preliminary data.</text>
</comment>
<evidence type="ECO:0000313" key="2">
    <source>
        <dbReference type="Proteomes" id="UP000223445"/>
    </source>
</evidence>
<name>A0AB36VFF6_BACTU</name>
<organism evidence="1 2">
    <name type="scientific">Bacillus thuringiensis</name>
    <dbReference type="NCBI Taxonomy" id="1428"/>
    <lineage>
        <taxon>Bacteria</taxon>
        <taxon>Bacillati</taxon>
        <taxon>Bacillota</taxon>
        <taxon>Bacilli</taxon>
        <taxon>Bacillales</taxon>
        <taxon>Bacillaceae</taxon>
        <taxon>Bacillus</taxon>
        <taxon>Bacillus cereus group</taxon>
    </lineage>
</organism>
<protein>
    <submittedName>
        <fullName evidence="1">Uncharacterized protein</fullName>
    </submittedName>
</protein>
<proteinExistence type="predicted"/>
<evidence type="ECO:0000313" key="1">
    <source>
        <dbReference type="EMBL" id="PGZ04938.1"/>
    </source>
</evidence>
<dbReference type="EMBL" id="NUPM01000005">
    <property type="protein sequence ID" value="PGZ04938.1"/>
    <property type="molecule type" value="Genomic_DNA"/>
</dbReference>